<keyword evidence="5" id="KW-1185">Reference proteome</keyword>
<keyword evidence="4" id="KW-0378">Hydrolase</keyword>
<evidence type="ECO:0000256" key="1">
    <source>
        <dbReference type="ARBA" id="ARBA00008950"/>
    </source>
</evidence>
<comment type="similarity">
    <text evidence="1 2">Belongs to the metallophosphoesterase superfamily. YfcE family.</text>
</comment>
<organism evidence="4 5">
    <name type="scientific">Trichlorobacter ammonificans</name>
    <dbReference type="NCBI Taxonomy" id="2916410"/>
    <lineage>
        <taxon>Bacteria</taxon>
        <taxon>Pseudomonadati</taxon>
        <taxon>Thermodesulfobacteriota</taxon>
        <taxon>Desulfuromonadia</taxon>
        <taxon>Geobacterales</taxon>
        <taxon>Geobacteraceae</taxon>
        <taxon>Trichlorobacter</taxon>
    </lineage>
</organism>
<gene>
    <name evidence="4" type="ORF">GEAMG1_0870</name>
</gene>
<dbReference type="EC" id="3.1.4.-" evidence="2"/>
<protein>
    <recommendedName>
        <fullName evidence="2">Phosphoesterase</fullName>
        <ecNumber evidence="2">3.1.4.-</ecNumber>
    </recommendedName>
</protein>
<dbReference type="PANTHER" id="PTHR11124">
    <property type="entry name" value="VACUOLAR SORTING PROTEIN VPS29"/>
    <property type="match status" value="1"/>
</dbReference>
<dbReference type="InterPro" id="IPR000979">
    <property type="entry name" value="Phosphodiesterase_MJ0936/Vps29"/>
</dbReference>
<dbReference type="Gene3D" id="3.60.21.10">
    <property type="match status" value="1"/>
</dbReference>
<comment type="cofactor">
    <cofactor evidence="2">
        <name>a divalent metal cation</name>
        <dbReference type="ChEBI" id="CHEBI:60240"/>
    </cofactor>
</comment>
<sequence>MRILVVSDSHGNENGILEAYQAVRPVDMIIHCGDGEADAWVLEAAESLPVLRVAGNCDVGSRSPRELVSEWKGKRILICHGDRYGVKTGLSFLAARGRELAADAVLFGHTHHALAETDQGLLLLNPGTLFGRASFRSCALLEITDAGLQATIHPLP</sequence>
<reference evidence="4 5" key="1">
    <citation type="submission" date="2022-03" db="EMBL/GenBank/DDBJ databases">
        <authorList>
            <person name="Koch H."/>
        </authorList>
    </citation>
    <scope>NUCLEOTIDE SEQUENCE [LARGE SCALE GENOMIC DNA]</scope>
    <source>
        <strain evidence="4 5">G1</strain>
    </source>
</reference>
<accession>A0ABN8HHM3</accession>
<dbReference type="InterPro" id="IPR029052">
    <property type="entry name" value="Metallo-depent_PP-like"/>
</dbReference>
<proteinExistence type="inferred from homology"/>
<dbReference type="Proteomes" id="UP001295463">
    <property type="component" value="Chromosome"/>
</dbReference>
<evidence type="ECO:0000259" key="3">
    <source>
        <dbReference type="Pfam" id="PF12850"/>
    </source>
</evidence>
<dbReference type="NCBIfam" id="TIGR00040">
    <property type="entry name" value="yfcE"/>
    <property type="match status" value="1"/>
</dbReference>
<dbReference type="GO" id="GO:0016787">
    <property type="term" value="F:hydrolase activity"/>
    <property type="evidence" value="ECO:0007669"/>
    <property type="project" value="UniProtKB-KW"/>
</dbReference>
<evidence type="ECO:0000313" key="4">
    <source>
        <dbReference type="EMBL" id="CAH2030683.1"/>
    </source>
</evidence>
<dbReference type="EMBL" id="OW150024">
    <property type="protein sequence ID" value="CAH2030683.1"/>
    <property type="molecule type" value="Genomic_DNA"/>
</dbReference>
<dbReference type="SUPFAM" id="SSF56300">
    <property type="entry name" value="Metallo-dependent phosphatases"/>
    <property type="match status" value="1"/>
</dbReference>
<feature type="domain" description="Calcineurin-like phosphoesterase" evidence="3">
    <location>
        <begin position="1"/>
        <end position="145"/>
    </location>
</feature>
<name>A0ABN8HHM3_9BACT</name>
<dbReference type="Pfam" id="PF12850">
    <property type="entry name" value="Metallophos_2"/>
    <property type="match status" value="1"/>
</dbReference>
<dbReference type="RefSeq" id="WP_305731599.1">
    <property type="nucleotide sequence ID" value="NZ_OW150024.1"/>
</dbReference>
<dbReference type="InterPro" id="IPR024654">
    <property type="entry name" value="Calcineurin-like_PHP_lpxH"/>
</dbReference>
<evidence type="ECO:0000256" key="2">
    <source>
        <dbReference type="RuleBase" id="RU362039"/>
    </source>
</evidence>
<evidence type="ECO:0000313" key="5">
    <source>
        <dbReference type="Proteomes" id="UP001295463"/>
    </source>
</evidence>
<keyword evidence="2" id="KW-0479">Metal-binding</keyword>